<protein>
    <submittedName>
        <fullName evidence="1">Uncharacterized protein</fullName>
    </submittedName>
</protein>
<keyword evidence="2" id="KW-1185">Reference proteome</keyword>
<accession>A0A834T077</accession>
<reference evidence="1" key="1">
    <citation type="submission" date="2020-09" db="EMBL/GenBank/DDBJ databases">
        <title>Genome-Enabled Discovery of Anthraquinone Biosynthesis in Senna tora.</title>
        <authorList>
            <person name="Kang S.-H."/>
            <person name="Pandey R.P."/>
            <person name="Lee C.-M."/>
            <person name="Sim J.-S."/>
            <person name="Jeong J.-T."/>
            <person name="Choi B.-S."/>
            <person name="Jung M."/>
            <person name="Ginzburg D."/>
            <person name="Zhao K."/>
            <person name="Won S.Y."/>
            <person name="Oh T.-J."/>
            <person name="Yu Y."/>
            <person name="Kim N.-H."/>
            <person name="Lee O.R."/>
            <person name="Lee T.-H."/>
            <person name="Bashyal P."/>
            <person name="Kim T.-S."/>
            <person name="Lee W.-H."/>
            <person name="Kawkins C."/>
            <person name="Kim C.-K."/>
            <person name="Kim J.S."/>
            <person name="Ahn B.O."/>
            <person name="Rhee S.Y."/>
            <person name="Sohng J.K."/>
        </authorList>
    </citation>
    <scope>NUCLEOTIDE SEQUENCE</scope>
    <source>
        <tissue evidence="1">Leaf</tissue>
    </source>
</reference>
<proteinExistence type="predicted"/>
<organism evidence="1 2">
    <name type="scientific">Senna tora</name>
    <dbReference type="NCBI Taxonomy" id="362788"/>
    <lineage>
        <taxon>Eukaryota</taxon>
        <taxon>Viridiplantae</taxon>
        <taxon>Streptophyta</taxon>
        <taxon>Embryophyta</taxon>
        <taxon>Tracheophyta</taxon>
        <taxon>Spermatophyta</taxon>
        <taxon>Magnoliopsida</taxon>
        <taxon>eudicotyledons</taxon>
        <taxon>Gunneridae</taxon>
        <taxon>Pentapetalae</taxon>
        <taxon>rosids</taxon>
        <taxon>fabids</taxon>
        <taxon>Fabales</taxon>
        <taxon>Fabaceae</taxon>
        <taxon>Caesalpinioideae</taxon>
        <taxon>Cassia clade</taxon>
        <taxon>Senna</taxon>
    </lineage>
</organism>
<comment type="caution">
    <text evidence="1">The sequence shown here is derived from an EMBL/GenBank/DDBJ whole genome shotgun (WGS) entry which is preliminary data.</text>
</comment>
<evidence type="ECO:0000313" key="2">
    <source>
        <dbReference type="Proteomes" id="UP000634136"/>
    </source>
</evidence>
<dbReference type="AlphaFoldDB" id="A0A834T077"/>
<evidence type="ECO:0000313" key="1">
    <source>
        <dbReference type="EMBL" id="KAF7811996.1"/>
    </source>
</evidence>
<dbReference type="EMBL" id="JAAIUW010000010">
    <property type="protein sequence ID" value="KAF7811996.1"/>
    <property type="molecule type" value="Genomic_DNA"/>
</dbReference>
<name>A0A834T077_9FABA</name>
<dbReference type="Proteomes" id="UP000634136">
    <property type="component" value="Unassembled WGS sequence"/>
</dbReference>
<gene>
    <name evidence="1" type="ORF">G2W53_032972</name>
</gene>
<sequence>MLPIRPLCFPNQQYRASVVQRNQVLHRFCSPSRALLCWKFLNSESGVSLSLTASRGRDPKPQPSVYFLLACPSRSHLIAIVQATADWGFWGWKKHAAFVVHAAFSHSDSVCSSDKPNSCSKCQMNLLSR</sequence>